<dbReference type="Gene3D" id="2.40.30.10">
    <property type="entry name" value="Translation factors"/>
    <property type="match status" value="1"/>
</dbReference>
<evidence type="ECO:0000313" key="17">
    <source>
        <dbReference type="Proteomes" id="UP000051574"/>
    </source>
</evidence>
<evidence type="ECO:0000256" key="1">
    <source>
        <dbReference type="ARBA" id="ARBA00001917"/>
    </source>
</evidence>
<name>A0A0T6B4L9_9SCAR</name>
<dbReference type="EC" id="1.14.13.39" evidence="5"/>
<comment type="similarity">
    <text evidence="4">Belongs to the NOS family.</text>
</comment>
<dbReference type="GO" id="GO:0046872">
    <property type="term" value="F:metal ion binding"/>
    <property type="evidence" value="ECO:0007669"/>
    <property type="project" value="UniProtKB-KW"/>
</dbReference>
<keyword evidence="10" id="KW-0274">FAD</keyword>
<evidence type="ECO:0000256" key="4">
    <source>
        <dbReference type="ARBA" id="ARBA00006267"/>
    </source>
</evidence>
<evidence type="ECO:0000259" key="15">
    <source>
        <dbReference type="PROSITE" id="PS50902"/>
    </source>
</evidence>
<reference evidence="16 17" key="1">
    <citation type="submission" date="2015-09" db="EMBL/GenBank/DDBJ databases">
        <title>Draft genome of the scarab beetle Oryctes borbonicus.</title>
        <authorList>
            <person name="Meyer J.M."/>
            <person name="Markov G.V."/>
            <person name="Baskaran P."/>
            <person name="Herrmann M."/>
            <person name="Sommer R.J."/>
            <person name="Roedelsperger C."/>
        </authorList>
    </citation>
    <scope>NUCLEOTIDE SEQUENCE [LARGE SCALE GENOMIC DNA]</scope>
    <source>
        <strain evidence="16">OB123</strain>
        <tissue evidence="16">Whole animal</tissue>
    </source>
</reference>
<feature type="non-terminal residue" evidence="16">
    <location>
        <position position="1"/>
    </location>
</feature>
<feature type="domain" description="Flavodoxin-like" evidence="15">
    <location>
        <begin position="1"/>
        <end position="125"/>
    </location>
</feature>
<dbReference type="GO" id="GO:0010181">
    <property type="term" value="F:FMN binding"/>
    <property type="evidence" value="ECO:0007669"/>
    <property type="project" value="InterPro"/>
</dbReference>
<comment type="caution">
    <text evidence="16">The sequence shown here is derived from an EMBL/GenBank/DDBJ whole genome shotgun (WGS) entry which is preliminary data.</text>
</comment>
<keyword evidence="12" id="KW-0112">Calmodulin-binding</keyword>
<keyword evidence="13" id="KW-0560">Oxidoreductase</keyword>
<evidence type="ECO:0000256" key="3">
    <source>
        <dbReference type="ARBA" id="ARBA00001974"/>
    </source>
</evidence>
<dbReference type="AlphaFoldDB" id="A0A0T6B4L9"/>
<comment type="cofactor">
    <cofactor evidence="3">
        <name>FAD</name>
        <dbReference type="ChEBI" id="CHEBI:57692"/>
    </cofactor>
</comment>
<dbReference type="PANTHER" id="PTHR43410">
    <property type="entry name" value="NITRIC OXIDE SYNTHASE OXYGENASE"/>
    <property type="match status" value="1"/>
</dbReference>
<dbReference type="Pfam" id="PF00258">
    <property type="entry name" value="Flavodoxin_1"/>
    <property type="match status" value="1"/>
</dbReference>
<dbReference type="GO" id="GO:0005516">
    <property type="term" value="F:calmodulin binding"/>
    <property type="evidence" value="ECO:0007669"/>
    <property type="project" value="UniProtKB-KW"/>
</dbReference>
<evidence type="ECO:0000256" key="10">
    <source>
        <dbReference type="ARBA" id="ARBA00022827"/>
    </source>
</evidence>
<evidence type="ECO:0000256" key="7">
    <source>
        <dbReference type="ARBA" id="ARBA00022630"/>
    </source>
</evidence>
<protein>
    <recommendedName>
        <fullName evidence="5">nitric-oxide synthase (NADPH)</fullName>
        <ecNumber evidence="5">1.14.13.39</ecNumber>
    </recommendedName>
</protein>
<organism evidence="16 17">
    <name type="scientific">Oryctes borbonicus</name>
    <dbReference type="NCBI Taxonomy" id="1629725"/>
    <lineage>
        <taxon>Eukaryota</taxon>
        <taxon>Metazoa</taxon>
        <taxon>Ecdysozoa</taxon>
        <taxon>Arthropoda</taxon>
        <taxon>Hexapoda</taxon>
        <taxon>Insecta</taxon>
        <taxon>Pterygota</taxon>
        <taxon>Neoptera</taxon>
        <taxon>Endopterygota</taxon>
        <taxon>Coleoptera</taxon>
        <taxon>Polyphaga</taxon>
        <taxon>Scarabaeiformia</taxon>
        <taxon>Scarabaeidae</taxon>
        <taxon>Dynastinae</taxon>
        <taxon>Oryctes</taxon>
    </lineage>
</organism>
<dbReference type="PANTHER" id="PTHR43410:SF1">
    <property type="entry name" value="NITRIC OXIDE SYNTHASE"/>
    <property type="match status" value="1"/>
</dbReference>
<dbReference type="InterPro" id="IPR050607">
    <property type="entry name" value="NOS"/>
</dbReference>
<keyword evidence="11" id="KW-0521">NADP</keyword>
<dbReference type="GO" id="GO:0004517">
    <property type="term" value="F:nitric-oxide synthase activity"/>
    <property type="evidence" value="ECO:0007669"/>
    <property type="project" value="UniProtKB-EC"/>
</dbReference>
<evidence type="ECO:0000256" key="9">
    <source>
        <dbReference type="ARBA" id="ARBA00022723"/>
    </source>
</evidence>
<comment type="cofactor">
    <cofactor evidence="2">
        <name>heme b</name>
        <dbReference type="ChEBI" id="CHEBI:60344"/>
    </cofactor>
</comment>
<gene>
    <name evidence="16" type="ORF">AMK59_3120</name>
</gene>
<dbReference type="OrthoDB" id="1688044at2759"/>
<evidence type="ECO:0000256" key="5">
    <source>
        <dbReference type="ARBA" id="ARBA00012989"/>
    </source>
</evidence>
<dbReference type="InterPro" id="IPR008254">
    <property type="entry name" value="Flavodoxin/NO_synth"/>
</dbReference>
<accession>A0A0T6B4L9</accession>
<dbReference type="Proteomes" id="UP000051574">
    <property type="component" value="Unassembled WGS sequence"/>
</dbReference>
<keyword evidence="7" id="KW-0285">Flavoprotein</keyword>
<keyword evidence="14" id="KW-0408">Iron</keyword>
<evidence type="ECO:0000256" key="12">
    <source>
        <dbReference type="ARBA" id="ARBA00022860"/>
    </source>
</evidence>
<dbReference type="PROSITE" id="PS50902">
    <property type="entry name" value="FLAVODOXIN_LIKE"/>
    <property type="match status" value="1"/>
</dbReference>
<evidence type="ECO:0000256" key="13">
    <source>
        <dbReference type="ARBA" id="ARBA00023002"/>
    </source>
</evidence>
<evidence type="ECO:0000313" key="16">
    <source>
        <dbReference type="EMBL" id="KRT82107.1"/>
    </source>
</evidence>
<dbReference type="PRINTS" id="PR00369">
    <property type="entry name" value="FLAVODOXIN"/>
</dbReference>
<dbReference type="InterPro" id="IPR023173">
    <property type="entry name" value="NADPH_Cyt_P450_Rdtase_alpha"/>
</dbReference>
<dbReference type="SUPFAM" id="SSF63380">
    <property type="entry name" value="Riboflavin synthase domain-like"/>
    <property type="match status" value="1"/>
</dbReference>
<keyword evidence="6" id="KW-0349">Heme</keyword>
<dbReference type="Pfam" id="PF00667">
    <property type="entry name" value="FAD_binding_1"/>
    <property type="match status" value="1"/>
</dbReference>
<evidence type="ECO:0000256" key="2">
    <source>
        <dbReference type="ARBA" id="ARBA00001970"/>
    </source>
</evidence>
<dbReference type="EMBL" id="LJIG01009924">
    <property type="protein sequence ID" value="KRT82107.1"/>
    <property type="molecule type" value="Genomic_DNA"/>
</dbReference>
<evidence type="ECO:0000256" key="14">
    <source>
        <dbReference type="ARBA" id="ARBA00023004"/>
    </source>
</evidence>
<dbReference type="Gene3D" id="3.40.50.360">
    <property type="match status" value="1"/>
</dbReference>
<keyword evidence="8" id="KW-0288">FMN</keyword>
<keyword evidence="9" id="KW-0479">Metal-binding</keyword>
<dbReference type="InterPro" id="IPR001094">
    <property type="entry name" value="Flavdoxin-like"/>
</dbReference>
<dbReference type="InterPro" id="IPR003097">
    <property type="entry name" value="CysJ-like_FAD-binding"/>
</dbReference>
<comment type="cofactor">
    <cofactor evidence="1">
        <name>FMN</name>
        <dbReference type="ChEBI" id="CHEBI:58210"/>
    </cofactor>
</comment>
<dbReference type="Gene3D" id="1.20.990.10">
    <property type="entry name" value="NADPH-cytochrome p450 Reductase, Chain A, domain 3"/>
    <property type="match status" value="1"/>
</dbReference>
<evidence type="ECO:0000256" key="6">
    <source>
        <dbReference type="ARBA" id="ARBA00022617"/>
    </source>
</evidence>
<evidence type="ECO:0000256" key="8">
    <source>
        <dbReference type="ARBA" id="ARBA00022643"/>
    </source>
</evidence>
<dbReference type="SUPFAM" id="SSF52218">
    <property type="entry name" value="Flavoproteins"/>
    <property type="match status" value="1"/>
</dbReference>
<feature type="non-terminal residue" evidence="16">
    <location>
        <position position="300"/>
    </location>
</feature>
<proteinExistence type="inferred from homology"/>
<sequence>YTLKINEQGIQDGDTKLSMTMQTSKSFIKANSQSDITVAKKLDRLDSWRESVSEPLLEDTFGPLSNVRFAVFALGSSAYPNFCAFGQYVDNLLLELGGERLLKMACGDEMCGQEQAFKKWAPEIFRVACETFCLDDDDALMEATITLQTENLTSATVKFVDSKPMDLATSVLKCHNKKVSLCKLLKTTNLHGENAKSATLKLEFESNLYYNPGDHVGVYPKNKPELVDKIVERLKSVSDPNAAVELQILKEKHTSNGVVKQWNAHEKIPACSVRELFSRFLDITTPPSSNLLQQFAAIAT</sequence>
<keyword evidence="17" id="KW-1185">Reference proteome</keyword>
<evidence type="ECO:0000256" key="11">
    <source>
        <dbReference type="ARBA" id="ARBA00022857"/>
    </source>
</evidence>
<dbReference type="InterPro" id="IPR029039">
    <property type="entry name" value="Flavoprotein-like_sf"/>
</dbReference>
<dbReference type="InterPro" id="IPR017938">
    <property type="entry name" value="Riboflavin_synthase-like_b-brl"/>
</dbReference>